<dbReference type="CDD" id="cd06782">
    <property type="entry name" value="cpPDZ_CPP-like"/>
    <property type="match status" value="1"/>
</dbReference>
<evidence type="ECO:0000256" key="4">
    <source>
        <dbReference type="ARBA" id="ARBA00022825"/>
    </source>
</evidence>
<dbReference type="SUPFAM" id="SSF50156">
    <property type="entry name" value="PDZ domain-like"/>
    <property type="match status" value="1"/>
</dbReference>
<dbReference type="Gene3D" id="3.90.226.10">
    <property type="entry name" value="2-enoyl-CoA Hydratase, Chain A, domain 1"/>
    <property type="match status" value="1"/>
</dbReference>
<evidence type="ECO:0000256" key="7">
    <source>
        <dbReference type="RuleBase" id="RU004404"/>
    </source>
</evidence>
<comment type="similarity">
    <text evidence="1 7">Belongs to the peptidase S41A family.</text>
</comment>
<dbReference type="InterPro" id="IPR036034">
    <property type="entry name" value="PDZ_sf"/>
</dbReference>
<dbReference type="PANTHER" id="PTHR32060">
    <property type="entry name" value="TAIL-SPECIFIC PROTEASE"/>
    <property type="match status" value="1"/>
</dbReference>
<dbReference type="GO" id="GO:0007165">
    <property type="term" value="P:signal transduction"/>
    <property type="evidence" value="ECO:0007669"/>
    <property type="project" value="TreeGrafter"/>
</dbReference>
<evidence type="ECO:0000256" key="2">
    <source>
        <dbReference type="ARBA" id="ARBA00022670"/>
    </source>
</evidence>
<dbReference type="GO" id="GO:0006508">
    <property type="term" value="P:proteolysis"/>
    <property type="evidence" value="ECO:0007669"/>
    <property type="project" value="UniProtKB-KW"/>
</dbReference>
<feature type="region of interest" description="Disordered" evidence="8">
    <location>
        <begin position="31"/>
        <end position="60"/>
    </location>
</feature>
<comment type="catalytic activity">
    <reaction evidence="5">
        <text>The enzyme shows specific recognition of a C-terminal tripeptide, Xaa-Yaa-Zaa, in which Xaa is preferably Ala or Leu, Yaa is preferably Ala or Tyr, and Zaa is preferably Ala, but then cleaves at a variable distance from the C-terminus. A typical cleavage is -Ala-Ala-|-Arg-Ala-Ala-Lys-Glu-Asn-Tyr-Ala-Leu-Ala-Ala.</text>
        <dbReference type="EC" id="3.4.21.102"/>
    </reaction>
</comment>
<dbReference type="RefSeq" id="WP_125553361.1">
    <property type="nucleotide sequence ID" value="NZ_RBVX01000001.1"/>
</dbReference>
<dbReference type="FunFam" id="2.30.42.10:FF:000063">
    <property type="entry name" value="Peptidase, S41 family"/>
    <property type="match status" value="1"/>
</dbReference>
<organism evidence="10 11">
    <name type="scientific">Salibacterium salarium</name>
    <dbReference type="NCBI Taxonomy" id="284579"/>
    <lineage>
        <taxon>Bacteria</taxon>
        <taxon>Bacillati</taxon>
        <taxon>Bacillota</taxon>
        <taxon>Bacilli</taxon>
        <taxon>Bacillales</taxon>
        <taxon>Bacillaceae</taxon>
    </lineage>
</organism>
<dbReference type="FunFam" id="3.30.750.44:FF:000001">
    <property type="entry name" value="S41 family peptidase"/>
    <property type="match status" value="1"/>
</dbReference>
<dbReference type="NCBIfam" id="TIGR00225">
    <property type="entry name" value="prc"/>
    <property type="match status" value="1"/>
</dbReference>
<dbReference type="Proteomes" id="UP000275076">
    <property type="component" value="Unassembled WGS sequence"/>
</dbReference>
<dbReference type="Pfam" id="PF13180">
    <property type="entry name" value="PDZ_2"/>
    <property type="match status" value="1"/>
</dbReference>
<reference evidence="10 11" key="1">
    <citation type="submission" date="2018-10" db="EMBL/GenBank/DDBJ databases">
        <title>Draft genome sequence of Bacillus salarius IM0101, isolated from a hypersaline soil in Inner Mongolia, China.</title>
        <authorList>
            <person name="Yamprayoonswat W."/>
            <person name="Boonvisut S."/>
            <person name="Jumpathong W."/>
            <person name="Sittihan S."/>
            <person name="Ruangsuj P."/>
            <person name="Wanthongcharoen S."/>
            <person name="Thongpramul N."/>
            <person name="Pimmason S."/>
            <person name="Yu B."/>
            <person name="Yasawong M."/>
        </authorList>
    </citation>
    <scope>NUCLEOTIDE SEQUENCE [LARGE SCALE GENOMIC DNA]</scope>
    <source>
        <strain evidence="10 11">IM0101</strain>
    </source>
</reference>
<sequence length="496" mass="54016">MEWKTKLASAITGAVLISGAGGVYAGMNINGEEKDDTTQSVSNMAQQLQSETEDDTSDSVKEELKKLERVYKLIDEDYVDDVDTEKLFEGALNGMVDELGDPHSAYMDEDTASQFSQSLDSSFEGIGAEVSMVDDTVTIVSPFGDSPAEEAGLQPNDQILEVDGESTEGDTLNETVLKIRGEKGSTVTLTVQRQGSSDPFEVDVERDKIPVETVNSEVKDQNGQSIGIIELTSFSENTAEEFEEHLTSLEEKGIDGLVIDVRGNPGGYLESVEDIGDLIIPGDEPIVQIEPPNGDTTRSISSLDEKKEYPIVGLIDEGSVSASEILAGALKEAGEYDLVGQTTYGKGTVQQSMNLGDGSQLKLSMYKWLTSDGNWINEEGVEPTVEVEQPEYFYSAVLSPEEDLEQEASGEQVEIAQQMLKGLGYDPERMDGYFDEGTANAVRSYQKSVDDLQVTGVVNEETTTRMNQDLLELIQDPANDNQLNRALELIGEKISK</sequence>
<dbReference type="InterPro" id="IPR005151">
    <property type="entry name" value="Tail-specific_protease"/>
</dbReference>
<dbReference type="Gene3D" id="3.30.750.44">
    <property type="match status" value="1"/>
</dbReference>
<keyword evidence="3 7" id="KW-0378">Hydrolase</keyword>
<dbReference type="InterPro" id="IPR036365">
    <property type="entry name" value="PGBD-like_sf"/>
</dbReference>
<dbReference type="GO" id="GO:0004252">
    <property type="term" value="F:serine-type endopeptidase activity"/>
    <property type="evidence" value="ECO:0007669"/>
    <property type="project" value="UniProtKB-EC"/>
</dbReference>
<dbReference type="Pfam" id="PF01471">
    <property type="entry name" value="PG_binding_1"/>
    <property type="match status" value="1"/>
</dbReference>
<evidence type="ECO:0000256" key="8">
    <source>
        <dbReference type="SAM" id="MobiDB-lite"/>
    </source>
</evidence>
<name>A0A428N9J3_9BACI</name>
<keyword evidence="4 7" id="KW-0720">Serine protease</keyword>
<dbReference type="SUPFAM" id="SSF52096">
    <property type="entry name" value="ClpP/crotonase"/>
    <property type="match status" value="1"/>
</dbReference>
<dbReference type="Gene3D" id="2.30.42.10">
    <property type="match status" value="1"/>
</dbReference>
<dbReference type="SMART" id="SM00228">
    <property type="entry name" value="PDZ"/>
    <property type="match status" value="1"/>
</dbReference>
<dbReference type="EMBL" id="RBVX01000001">
    <property type="protein sequence ID" value="RSL35072.1"/>
    <property type="molecule type" value="Genomic_DNA"/>
</dbReference>
<comment type="caution">
    <text evidence="10">The sequence shown here is derived from an EMBL/GenBank/DDBJ whole genome shotgun (WGS) entry which is preliminary data.</text>
</comment>
<dbReference type="Gene3D" id="1.10.101.10">
    <property type="entry name" value="PGBD-like superfamily/PGBD"/>
    <property type="match status" value="1"/>
</dbReference>
<dbReference type="SMART" id="SM00245">
    <property type="entry name" value="TSPc"/>
    <property type="match status" value="1"/>
</dbReference>
<accession>A0A428N9J3</accession>
<keyword evidence="11" id="KW-1185">Reference proteome</keyword>
<gene>
    <name evidence="10" type="ORF">D7Z54_00405</name>
</gene>
<dbReference type="PROSITE" id="PS50106">
    <property type="entry name" value="PDZ"/>
    <property type="match status" value="1"/>
</dbReference>
<dbReference type="InterPro" id="IPR036366">
    <property type="entry name" value="PGBDSf"/>
</dbReference>
<dbReference type="CDD" id="cd07560">
    <property type="entry name" value="Peptidase_S41_CPP"/>
    <property type="match status" value="1"/>
</dbReference>
<dbReference type="EC" id="3.4.21.102" evidence="6"/>
<dbReference type="AlphaFoldDB" id="A0A428N9J3"/>
<evidence type="ECO:0000256" key="1">
    <source>
        <dbReference type="ARBA" id="ARBA00009179"/>
    </source>
</evidence>
<evidence type="ECO:0000259" key="9">
    <source>
        <dbReference type="PROSITE" id="PS50106"/>
    </source>
</evidence>
<evidence type="ECO:0000256" key="6">
    <source>
        <dbReference type="ARBA" id="ARBA00066637"/>
    </source>
</evidence>
<evidence type="ECO:0000256" key="3">
    <source>
        <dbReference type="ARBA" id="ARBA00022801"/>
    </source>
</evidence>
<dbReference type="InterPro" id="IPR004447">
    <property type="entry name" value="Peptidase_S41A"/>
</dbReference>
<dbReference type="OrthoDB" id="9812068at2"/>
<proteinExistence type="inferred from homology"/>
<evidence type="ECO:0000256" key="5">
    <source>
        <dbReference type="ARBA" id="ARBA00051784"/>
    </source>
</evidence>
<feature type="domain" description="PDZ" evidence="9">
    <location>
        <begin position="116"/>
        <end position="195"/>
    </location>
</feature>
<dbReference type="Pfam" id="PF03572">
    <property type="entry name" value="Peptidase_S41"/>
    <property type="match status" value="1"/>
</dbReference>
<dbReference type="InterPro" id="IPR001478">
    <property type="entry name" value="PDZ"/>
</dbReference>
<feature type="compositionally biased region" description="Polar residues" evidence="8">
    <location>
        <begin position="38"/>
        <end position="50"/>
    </location>
</feature>
<protein>
    <recommendedName>
        <fullName evidence="6">C-terminal processing peptidase</fullName>
        <ecNumber evidence="6">3.4.21.102</ecNumber>
    </recommendedName>
</protein>
<dbReference type="Pfam" id="PF22694">
    <property type="entry name" value="CtpB_N-like"/>
    <property type="match status" value="1"/>
</dbReference>
<keyword evidence="2 7" id="KW-0645">Protease</keyword>
<dbReference type="GO" id="GO:0030288">
    <property type="term" value="C:outer membrane-bounded periplasmic space"/>
    <property type="evidence" value="ECO:0007669"/>
    <property type="project" value="TreeGrafter"/>
</dbReference>
<dbReference type="InterPro" id="IPR002477">
    <property type="entry name" value="Peptidoglycan-bd-like"/>
</dbReference>
<dbReference type="InterPro" id="IPR055210">
    <property type="entry name" value="CtpA/B_N"/>
</dbReference>
<dbReference type="InterPro" id="IPR029045">
    <property type="entry name" value="ClpP/crotonase-like_dom_sf"/>
</dbReference>
<evidence type="ECO:0000313" key="10">
    <source>
        <dbReference type="EMBL" id="RSL35072.1"/>
    </source>
</evidence>
<dbReference type="PANTHER" id="PTHR32060:SF29">
    <property type="entry name" value="CARBOXY-TERMINAL PROCESSING PROTEASE CTPB"/>
    <property type="match status" value="1"/>
</dbReference>
<evidence type="ECO:0000313" key="11">
    <source>
        <dbReference type="Proteomes" id="UP000275076"/>
    </source>
</evidence>
<dbReference type="SUPFAM" id="SSF47090">
    <property type="entry name" value="PGBD-like"/>
    <property type="match status" value="1"/>
</dbReference>